<dbReference type="PROSITE" id="PS50011">
    <property type="entry name" value="PROTEIN_KINASE_DOM"/>
    <property type="match status" value="1"/>
</dbReference>
<dbReference type="GO" id="GO:0005634">
    <property type="term" value="C:nucleus"/>
    <property type="evidence" value="ECO:0007669"/>
    <property type="project" value="TreeGrafter"/>
</dbReference>
<evidence type="ECO:0000256" key="13">
    <source>
        <dbReference type="ARBA" id="ARBA00048679"/>
    </source>
</evidence>
<sequence>MSQDKKSFFDFTSPFELERKIEIFQQSHKEQFFVPKKDKLKMKTLVLQRNYLIKFNQKRNLLKYFNLTNALLEFVTHPKMGLGISLTKNGGNFIFYGDVELWFTYIKKWCIQANFSKEYSIIKMIGKGSFAKVFKIQRISDRKEFAVKVFDKSILKCQDRPALLKEIELLRLMNHKNVVTILETYENDQYIYLVQELYQGGELHQELKKSKTFSERGAFIIIQQVVEALIYVHYQGIIHRDIKPENIILKEDGIIDQVVLADFGLADYYRKDCKYMFTRCGTPGYVAPELLQDKIYDHKVDVYSCGVLLYYLLMGKGPFDSNNYDQTVKANFNGQVDLTQIYFTNECLDLLRGMLDPNPQNRFTFDQVKQSSFFKKHLFNNKQRNSQSSLGSVNIQCDSQNQSPQYSPYQEQKYSLEQKKRIVQYSSPQQSPFKLDSPNLSPLTDPLQKIPNLQRVPIQI</sequence>
<keyword evidence="8" id="KW-0418">Kinase</keyword>
<dbReference type="AlphaFoldDB" id="A0A8S1LPE2"/>
<organism evidence="18 19">
    <name type="scientific">Paramecium sonneborni</name>
    <dbReference type="NCBI Taxonomy" id="65129"/>
    <lineage>
        <taxon>Eukaryota</taxon>
        <taxon>Sar</taxon>
        <taxon>Alveolata</taxon>
        <taxon>Ciliophora</taxon>
        <taxon>Intramacronucleata</taxon>
        <taxon>Oligohymenophorea</taxon>
        <taxon>Peniculida</taxon>
        <taxon>Parameciidae</taxon>
        <taxon>Paramecium</taxon>
    </lineage>
</organism>
<keyword evidence="9" id="KW-0106">Calcium</keyword>
<gene>
    <name evidence="18" type="ORF">PSON_ATCC_30995.1.T0260247</name>
</gene>
<proteinExistence type="inferred from homology"/>
<keyword evidence="4" id="KW-0808">Transferase</keyword>
<dbReference type="EMBL" id="CAJJDN010000026">
    <property type="protein sequence ID" value="CAD8070158.1"/>
    <property type="molecule type" value="Genomic_DNA"/>
</dbReference>
<comment type="similarity">
    <text evidence="11">Belongs to the protein kinase superfamily. Ser/Thr protein kinase family. CDPK subfamily.</text>
</comment>
<dbReference type="GO" id="GO:0005524">
    <property type="term" value="F:ATP binding"/>
    <property type="evidence" value="ECO:0007669"/>
    <property type="project" value="UniProtKB-UniRule"/>
</dbReference>
<dbReference type="PANTHER" id="PTHR24345">
    <property type="entry name" value="SERINE/THREONINE-PROTEIN KINASE PLK"/>
    <property type="match status" value="1"/>
</dbReference>
<evidence type="ECO:0000259" key="17">
    <source>
        <dbReference type="PROSITE" id="PS50011"/>
    </source>
</evidence>
<evidence type="ECO:0000256" key="8">
    <source>
        <dbReference type="ARBA" id="ARBA00022777"/>
    </source>
</evidence>
<dbReference type="SMART" id="SM00220">
    <property type="entry name" value="S_TKc"/>
    <property type="match status" value="1"/>
</dbReference>
<feature type="compositionally biased region" description="Polar residues" evidence="16">
    <location>
        <begin position="385"/>
        <end position="398"/>
    </location>
</feature>
<dbReference type="InterPro" id="IPR008271">
    <property type="entry name" value="Ser/Thr_kinase_AS"/>
</dbReference>
<keyword evidence="5" id="KW-0479">Metal-binding</keyword>
<dbReference type="PROSITE" id="PS00108">
    <property type="entry name" value="PROTEIN_KINASE_ST"/>
    <property type="match status" value="1"/>
</dbReference>
<evidence type="ECO:0000256" key="1">
    <source>
        <dbReference type="ARBA" id="ARBA00001946"/>
    </source>
</evidence>
<dbReference type="PANTHER" id="PTHR24345:SF0">
    <property type="entry name" value="CELL CYCLE SERINE_THREONINE-PROTEIN KINASE CDC5_MSD2"/>
    <property type="match status" value="1"/>
</dbReference>
<evidence type="ECO:0000256" key="6">
    <source>
        <dbReference type="ARBA" id="ARBA00022737"/>
    </source>
</evidence>
<dbReference type="Proteomes" id="UP000692954">
    <property type="component" value="Unassembled WGS sequence"/>
</dbReference>
<evidence type="ECO:0000313" key="19">
    <source>
        <dbReference type="Proteomes" id="UP000692954"/>
    </source>
</evidence>
<evidence type="ECO:0000256" key="10">
    <source>
        <dbReference type="ARBA" id="ARBA00022840"/>
    </source>
</evidence>
<evidence type="ECO:0000256" key="11">
    <source>
        <dbReference type="ARBA" id="ARBA00024334"/>
    </source>
</evidence>
<evidence type="ECO:0000256" key="12">
    <source>
        <dbReference type="ARBA" id="ARBA00047899"/>
    </source>
</evidence>
<dbReference type="OrthoDB" id="40902at2759"/>
<dbReference type="GO" id="GO:0004674">
    <property type="term" value="F:protein serine/threonine kinase activity"/>
    <property type="evidence" value="ECO:0007669"/>
    <property type="project" value="UniProtKB-KW"/>
</dbReference>
<dbReference type="PROSITE" id="PS00107">
    <property type="entry name" value="PROTEIN_KINASE_ATP"/>
    <property type="match status" value="1"/>
</dbReference>
<keyword evidence="6" id="KW-0677">Repeat</keyword>
<reference evidence="18" key="1">
    <citation type="submission" date="2021-01" db="EMBL/GenBank/DDBJ databases">
        <authorList>
            <consortium name="Genoscope - CEA"/>
            <person name="William W."/>
        </authorList>
    </citation>
    <scope>NUCLEOTIDE SEQUENCE</scope>
</reference>
<feature type="region of interest" description="Disordered" evidence="16">
    <location>
        <begin position="427"/>
        <end position="447"/>
    </location>
</feature>
<dbReference type="Pfam" id="PF00069">
    <property type="entry name" value="Pkinase"/>
    <property type="match status" value="1"/>
</dbReference>
<feature type="domain" description="Protein kinase" evidence="17">
    <location>
        <begin position="119"/>
        <end position="374"/>
    </location>
</feature>
<dbReference type="FunFam" id="3.30.200.20:FF:000315">
    <property type="entry name" value="Calcium-dependent protein kinase 3"/>
    <property type="match status" value="1"/>
</dbReference>
<comment type="caution">
    <text evidence="18">The sequence shown here is derived from an EMBL/GenBank/DDBJ whole genome shotgun (WGS) entry which is preliminary data.</text>
</comment>
<evidence type="ECO:0000256" key="15">
    <source>
        <dbReference type="RuleBase" id="RU000304"/>
    </source>
</evidence>
<keyword evidence="3 15" id="KW-0723">Serine/threonine-protein kinase</keyword>
<evidence type="ECO:0000256" key="2">
    <source>
        <dbReference type="ARBA" id="ARBA00012513"/>
    </source>
</evidence>
<dbReference type="FunFam" id="1.10.510.10:FF:000945">
    <property type="entry name" value="Uncharacterized protein"/>
    <property type="match status" value="1"/>
</dbReference>
<feature type="binding site" evidence="14">
    <location>
        <position position="156"/>
    </location>
    <ligand>
        <name>ATP</name>
        <dbReference type="ChEBI" id="CHEBI:30616"/>
    </ligand>
</feature>
<protein>
    <recommendedName>
        <fullName evidence="2">non-specific serine/threonine protein kinase</fullName>
        <ecNumber evidence="2">2.7.11.1</ecNumber>
    </recommendedName>
</protein>
<comment type="cofactor">
    <cofactor evidence="1">
        <name>Mg(2+)</name>
        <dbReference type="ChEBI" id="CHEBI:18420"/>
    </cofactor>
</comment>
<comment type="catalytic activity">
    <reaction evidence="12">
        <text>L-threonyl-[protein] + ATP = O-phospho-L-threonyl-[protein] + ADP + H(+)</text>
        <dbReference type="Rhea" id="RHEA:46608"/>
        <dbReference type="Rhea" id="RHEA-COMP:11060"/>
        <dbReference type="Rhea" id="RHEA-COMP:11605"/>
        <dbReference type="ChEBI" id="CHEBI:15378"/>
        <dbReference type="ChEBI" id="CHEBI:30013"/>
        <dbReference type="ChEBI" id="CHEBI:30616"/>
        <dbReference type="ChEBI" id="CHEBI:61977"/>
        <dbReference type="ChEBI" id="CHEBI:456216"/>
        <dbReference type="EC" id="2.7.11.1"/>
    </reaction>
</comment>
<feature type="region of interest" description="Disordered" evidence="16">
    <location>
        <begin position="385"/>
        <end position="411"/>
    </location>
</feature>
<feature type="compositionally biased region" description="Polar residues" evidence="16">
    <location>
        <begin position="427"/>
        <end position="442"/>
    </location>
</feature>
<name>A0A8S1LPE2_9CILI</name>
<evidence type="ECO:0000256" key="4">
    <source>
        <dbReference type="ARBA" id="ARBA00022679"/>
    </source>
</evidence>
<dbReference type="EC" id="2.7.11.1" evidence="2"/>
<accession>A0A8S1LPE2</accession>
<evidence type="ECO:0000256" key="9">
    <source>
        <dbReference type="ARBA" id="ARBA00022837"/>
    </source>
</evidence>
<dbReference type="InterPro" id="IPR000719">
    <property type="entry name" value="Prot_kinase_dom"/>
</dbReference>
<comment type="catalytic activity">
    <reaction evidence="13">
        <text>L-seryl-[protein] + ATP = O-phospho-L-seryl-[protein] + ADP + H(+)</text>
        <dbReference type="Rhea" id="RHEA:17989"/>
        <dbReference type="Rhea" id="RHEA-COMP:9863"/>
        <dbReference type="Rhea" id="RHEA-COMP:11604"/>
        <dbReference type="ChEBI" id="CHEBI:15378"/>
        <dbReference type="ChEBI" id="CHEBI:29999"/>
        <dbReference type="ChEBI" id="CHEBI:30616"/>
        <dbReference type="ChEBI" id="CHEBI:83421"/>
        <dbReference type="ChEBI" id="CHEBI:456216"/>
        <dbReference type="EC" id="2.7.11.1"/>
    </reaction>
</comment>
<feature type="compositionally biased region" description="Low complexity" evidence="16">
    <location>
        <begin position="399"/>
        <end position="411"/>
    </location>
</feature>
<keyword evidence="19" id="KW-1185">Reference proteome</keyword>
<dbReference type="InterPro" id="IPR017441">
    <property type="entry name" value="Protein_kinase_ATP_BS"/>
</dbReference>
<keyword evidence="7 14" id="KW-0547">Nucleotide-binding</keyword>
<evidence type="ECO:0000313" key="18">
    <source>
        <dbReference type="EMBL" id="CAD8070158.1"/>
    </source>
</evidence>
<keyword evidence="10 14" id="KW-0067">ATP-binding</keyword>
<evidence type="ECO:0000256" key="16">
    <source>
        <dbReference type="SAM" id="MobiDB-lite"/>
    </source>
</evidence>
<dbReference type="GO" id="GO:0046872">
    <property type="term" value="F:metal ion binding"/>
    <property type="evidence" value="ECO:0007669"/>
    <property type="project" value="UniProtKB-KW"/>
</dbReference>
<evidence type="ECO:0000256" key="3">
    <source>
        <dbReference type="ARBA" id="ARBA00022527"/>
    </source>
</evidence>
<evidence type="ECO:0000256" key="7">
    <source>
        <dbReference type="ARBA" id="ARBA00022741"/>
    </source>
</evidence>
<evidence type="ECO:0000256" key="14">
    <source>
        <dbReference type="PROSITE-ProRule" id="PRU10141"/>
    </source>
</evidence>
<evidence type="ECO:0000256" key="5">
    <source>
        <dbReference type="ARBA" id="ARBA00022723"/>
    </source>
</evidence>